<protein>
    <submittedName>
        <fullName evidence="1">Uncharacterized protein</fullName>
    </submittedName>
</protein>
<gene>
    <name evidence="1" type="ORF">V6N12_021526</name>
</gene>
<evidence type="ECO:0000313" key="2">
    <source>
        <dbReference type="Proteomes" id="UP001472677"/>
    </source>
</evidence>
<accession>A0ABR2FS17</accession>
<dbReference type="EMBL" id="JBBPBM010000004">
    <property type="protein sequence ID" value="KAK8587010.1"/>
    <property type="molecule type" value="Genomic_DNA"/>
</dbReference>
<organism evidence="1 2">
    <name type="scientific">Hibiscus sabdariffa</name>
    <name type="common">roselle</name>
    <dbReference type="NCBI Taxonomy" id="183260"/>
    <lineage>
        <taxon>Eukaryota</taxon>
        <taxon>Viridiplantae</taxon>
        <taxon>Streptophyta</taxon>
        <taxon>Embryophyta</taxon>
        <taxon>Tracheophyta</taxon>
        <taxon>Spermatophyta</taxon>
        <taxon>Magnoliopsida</taxon>
        <taxon>eudicotyledons</taxon>
        <taxon>Gunneridae</taxon>
        <taxon>Pentapetalae</taxon>
        <taxon>rosids</taxon>
        <taxon>malvids</taxon>
        <taxon>Malvales</taxon>
        <taxon>Malvaceae</taxon>
        <taxon>Malvoideae</taxon>
        <taxon>Hibiscus</taxon>
    </lineage>
</organism>
<sequence>MFEEVSNVSDPGSPICVDDLSTSLLDSNLYVFTLAELRSLTHDFAYCYSGLCAFQTGINAKLFVYSYGTVLHVFTRFYASSLLCIAAPNELKSCDFNDFNFSKDVFVLEASLSPETIKRST</sequence>
<evidence type="ECO:0000313" key="1">
    <source>
        <dbReference type="EMBL" id="KAK8587010.1"/>
    </source>
</evidence>
<dbReference type="Proteomes" id="UP001472677">
    <property type="component" value="Unassembled WGS sequence"/>
</dbReference>
<keyword evidence="2" id="KW-1185">Reference proteome</keyword>
<comment type="caution">
    <text evidence="1">The sequence shown here is derived from an EMBL/GenBank/DDBJ whole genome shotgun (WGS) entry which is preliminary data.</text>
</comment>
<name>A0ABR2FS17_9ROSI</name>
<reference evidence="1 2" key="1">
    <citation type="journal article" date="2024" name="G3 (Bethesda)">
        <title>Genome assembly of Hibiscus sabdariffa L. provides insights into metabolisms of medicinal natural products.</title>
        <authorList>
            <person name="Kim T."/>
        </authorList>
    </citation>
    <scope>NUCLEOTIDE SEQUENCE [LARGE SCALE GENOMIC DNA]</scope>
    <source>
        <strain evidence="1">TK-2024</strain>
        <tissue evidence="1">Old leaves</tissue>
    </source>
</reference>
<proteinExistence type="predicted"/>